<gene>
    <name evidence="1" type="ORF">RY831_03365</name>
</gene>
<keyword evidence="2" id="KW-1185">Reference proteome</keyword>
<reference evidence="1 2" key="1">
    <citation type="submission" date="2023-10" db="EMBL/GenBank/DDBJ databases">
        <title>Noviherbaspirillum sp. CPCC 100848 genome assembly.</title>
        <authorList>
            <person name="Li X.Y."/>
            <person name="Fang X.M."/>
        </authorList>
    </citation>
    <scope>NUCLEOTIDE SEQUENCE [LARGE SCALE GENOMIC DNA]</scope>
    <source>
        <strain evidence="1 2">CPCC 100848</strain>
    </source>
</reference>
<dbReference type="RefSeq" id="WP_326504926.1">
    <property type="nucleotide sequence ID" value="NZ_JAWIIV010000002.1"/>
</dbReference>
<organism evidence="1 2">
    <name type="scientific">Noviherbaspirillum album</name>
    <dbReference type="NCBI Taxonomy" id="3080276"/>
    <lineage>
        <taxon>Bacteria</taxon>
        <taxon>Pseudomonadati</taxon>
        <taxon>Pseudomonadota</taxon>
        <taxon>Betaproteobacteria</taxon>
        <taxon>Burkholderiales</taxon>
        <taxon>Oxalobacteraceae</taxon>
        <taxon>Noviherbaspirillum</taxon>
    </lineage>
</organism>
<name>A0ABU6J3H7_9BURK</name>
<protein>
    <submittedName>
        <fullName evidence="1">Uncharacterized protein</fullName>
    </submittedName>
</protein>
<sequence length="338" mass="37495">MAQDNCYRHVPVEGRVLPKALINAQAATKHPHNCMDLKKGGRRALHAILAFYNLKTRAAIFPSREVLAREASISVPTLHRDLAELEAREYIVRLPQKHKSVATGANAGKFWIAPISLTQKALVLLGLDRVIHSQPPLKVIDGVYIDKEHTKEVQSSLKNTIPPGTAKGKAAANPEVDPATRLPKDLVLLTELGLTKGGIFLLMKIASKAGKRLSDIVDYRRDRIASLRLHGRALFSYLRDLASAEVDFAYLANQARDKQAESEDVREAKSLQMRLHRHCDGYEIRRHGEVVGVFRAASSPEDCGRIEMADGTRPLNLRVAMTLLRGAFTFTAPQAYSY</sequence>
<evidence type="ECO:0000313" key="2">
    <source>
        <dbReference type="Proteomes" id="UP001352263"/>
    </source>
</evidence>
<accession>A0ABU6J3H7</accession>
<proteinExistence type="predicted"/>
<dbReference type="EMBL" id="JAWIIV010000002">
    <property type="protein sequence ID" value="MEC4718172.1"/>
    <property type="molecule type" value="Genomic_DNA"/>
</dbReference>
<dbReference type="Proteomes" id="UP001352263">
    <property type="component" value="Unassembled WGS sequence"/>
</dbReference>
<evidence type="ECO:0000313" key="1">
    <source>
        <dbReference type="EMBL" id="MEC4718172.1"/>
    </source>
</evidence>
<comment type="caution">
    <text evidence="1">The sequence shown here is derived from an EMBL/GenBank/DDBJ whole genome shotgun (WGS) entry which is preliminary data.</text>
</comment>